<feature type="transmembrane region" description="Helical" evidence="12">
    <location>
        <begin position="1139"/>
        <end position="1159"/>
    </location>
</feature>
<feature type="transmembrane region" description="Helical" evidence="12">
    <location>
        <begin position="553"/>
        <end position="577"/>
    </location>
</feature>
<name>A0A8X7NQN2_CANPA</name>
<dbReference type="FunFam" id="3.40.50.300:FF:002123">
    <property type="entry name" value="ATP-binding cassette bilirubin transporter"/>
    <property type="match status" value="1"/>
</dbReference>
<dbReference type="SUPFAM" id="SSF52540">
    <property type="entry name" value="P-loop containing nucleoside triphosphate hydrolases"/>
    <property type="match status" value="2"/>
</dbReference>
<feature type="domain" description="ABC transporter" evidence="13">
    <location>
        <begin position="1346"/>
        <end position="1601"/>
    </location>
</feature>
<keyword evidence="7" id="KW-0547">Nucleotide-binding</keyword>
<dbReference type="InterPro" id="IPR044726">
    <property type="entry name" value="ABCC_6TM_D2"/>
</dbReference>
<feature type="transmembrane region" description="Helical" evidence="12">
    <location>
        <begin position="1278"/>
        <end position="1297"/>
    </location>
</feature>
<evidence type="ECO:0000256" key="6">
    <source>
        <dbReference type="ARBA" id="ARBA00022737"/>
    </source>
</evidence>
<dbReference type="GO" id="GO:0000329">
    <property type="term" value="C:fungal-type vacuole membrane"/>
    <property type="evidence" value="ECO:0007669"/>
    <property type="project" value="UniProtKB-ARBA"/>
</dbReference>
<evidence type="ECO:0000256" key="2">
    <source>
        <dbReference type="ARBA" id="ARBA00005417"/>
    </source>
</evidence>
<evidence type="ECO:0000256" key="9">
    <source>
        <dbReference type="ARBA" id="ARBA00022989"/>
    </source>
</evidence>
<feature type="domain" description="ABC transporter" evidence="13">
    <location>
        <begin position="674"/>
        <end position="909"/>
    </location>
</feature>
<dbReference type="OrthoDB" id="6500128at2759"/>
<feature type="transmembrane region" description="Helical" evidence="12">
    <location>
        <begin position="168"/>
        <end position="186"/>
    </location>
</feature>
<evidence type="ECO:0000256" key="8">
    <source>
        <dbReference type="ARBA" id="ARBA00022840"/>
    </source>
</evidence>
<dbReference type="CDD" id="cd03244">
    <property type="entry name" value="ABCC_MRP_domain2"/>
    <property type="match status" value="1"/>
</dbReference>
<dbReference type="InterPro" id="IPR017871">
    <property type="entry name" value="ABC_transporter-like_CS"/>
</dbReference>
<evidence type="ECO:0000256" key="10">
    <source>
        <dbReference type="ARBA" id="ARBA00023136"/>
    </source>
</evidence>
<dbReference type="GO" id="GO:0005524">
    <property type="term" value="F:ATP binding"/>
    <property type="evidence" value="ECO:0007669"/>
    <property type="project" value="UniProtKB-KW"/>
</dbReference>
<keyword evidence="10 12" id="KW-0472">Membrane</keyword>
<accession>A0A8X7NQN2</accession>
<feature type="region of interest" description="Disordered" evidence="11">
    <location>
        <begin position="914"/>
        <end position="940"/>
    </location>
</feature>
<feature type="transmembrane region" description="Helical" evidence="12">
    <location>
        <begin position="1165"/>
        <end position="1183"/>
    </location>
</feature>
<feature type="transmembrane region" description="Helical" evidence="12">
    <location>
        <begin position="71"/>
        <end position="92"/>
    </location>
</feature>
<evidence type="ECO:0000256" key="5">
    <source>
        <dbReference type="ARBA" id="ARBA00022692"/>
    </source>
</evidence>
<feature type="transmembrane region" description="Helical" evidence="12">
    <location>
        <begin position="1253"/>
        <end position="1272"/>
    </location>
</feature>
<feature type="compositionally biased region" description="Basic and acidic residues" evidence="11">
    <location>
        <begin position="927"/>
        <end position="940"/>
    </location>
</feature>
<dbReference type="FunFam" id="1.20.1560.10:FF:000013">
    <property type="entry name" value="ABC transporter C family member 2"/>
    <property type="match status" value="1"/>
</dbReference>
<comment type="similarity">
    <text evidence="2">Belongs to the ABC transporter superfamily.</text>
</comment>
<comment type="caution">
    <text evidence="15">The sequence shown here is derived from an EMBL/GenBank/DDBJ whole genome shotgun (WGS) entry which is preliminary data.</text>
</comment>
<feature type="domain" description="ABC transmembrane type-1" evidence="14">
    <location>
        <begin position="1028"/>
        <end position="1309"/>
    </location>
</feature>
<feature type="transmembrane region" description="Helical" evidence="12">
    <location>
        <begin position="1065"/>
        <end position="1092"/>
    </location>
</feature>
<dbReference type="CDD" id="cd18579">
    <property type="entry name" value="ABC_6TM_ABCC_D1"/>
    <property type="match status" value="1"/>
</dbReference>
<dbReference type="SMART" id="SM00382">
    <property type="entry name" value="AAA"/>
    <property type="match status" value="2"/>
</dbReference>
<organism evidence="15 16">
    <name type="scientific">Candida parapsilosis</name>
    <name type="common">Yeast</name>
    <dbReference type="NCBI Taxonomy" id="5480"/>
    <lineage>
        <taxon>Eukaryota</taxon>
        <taxon>Fungi</taxon>
        <taxon>Dikarya</taxon>
        <taxon>Ascomycota</taxon>
        <taxon>Saccharomycotina</taxon>
        <taxon>Pichiomycetes</taxon>
        <taxon>Debaryomycetaceae</taxon>
        <taxon>Candida/Lodderomyces clade</taxon>
        <taxon>Candida</taxon>
    </lineage>
</organism>
<dbReference type="InterPro" id="IPR044746">
    <property type="entry name" value="ABCC_6TM_D1"/>
</dbReference>
<evidence type="ECO:0000259" key="13">
    <source>
        <dbReference type="PROSITE" id="PS50893"/>
    </source>
</evidence>
<gene>
    <name evidence="15" type="primary">MLT1</name>
    <name evidence="15" type="ORF">FOB60_000738</name>
</gene>
<dbReference type="Gene3D" id="3.40.50.300">
    <property type="entry name" value="P-loop containing nucleotide triphosphate hydrolases"/>
    <property type="match status" value="2"/>
</dbReference>
<dbReference type="PROSITE" id="PS00211">
    <property type="entry name" value="ABC_TRANSPORTER_1"/>
    <property type="match status" value="2"/>
</dbReference>
<comment type="subcellular location">
    <subcellularLocation>
        <location evidence="1">Vacuole membrane</location>
        <topology evidence="1">Multi-pass membrane protein</topology>
    </subcellularLocation>
</comment>
<proteinExistence type="inferred from homology"/>
<protein>
    <submittedName>
        <fullName evidence="15">Multiple drug resistance-associated protein-like transporter 1</fullName>
    </submittedName>
</protein>
<dbReference type="InterPro" id="IPR036640">
    <property type="entry name" value="ABC1_TM_sf"/>
</dbReference>
<keyword evidence="5 12" id="KW-0812">Transmembrane</keyword>
<feature type="transmembrane region" description="Helical" evidence="12">
    <location>
        <begin position="441"/>
        <end position="467"/>
    </location>
</feature>
<dbReference type="Gene3D" id="1.20.1560.10">
    <property type="entry name" value="ABC transporter type 1, transmembrane domain"/>
    <property type="match status" value="2"/>
</dbReference>
<dbReference type="InterPro" id="IPR027417">
    <property type="entry name" value="P-loop_NTPase"/>
</dbReference>
<keyword evidence="6" id="KW-0677">Repeat</keyword>
<dbReference type="InterPro" id="IPR050173">
    <property type="entry name" value="ABC_transporter_C-like"/>
</dbReference>
<keyword evidence="9 12" id="KW-1133">Transmembrane helix</keyword>
<feature type="region of interest" description="Disordered" evidence="11">
    <location>
        <begin position="1466"/>
        <end position="1498"/>
    </location>
</feature>
<evidence type="ECO:0000259" key="14">
    <source>
        <dbReference type="PROSITE" id="PS50929"/>
    </source>
</evidence>
<feature type="transmembrane region" description="Helical" evidence="12">
    <location>
        <begin position="113"/>
        <end position="132"/>
    </location>
</feature>
<evidence type="ECO:0000313" key="16">
    <source>
        <dbReference type="Proteomes" id="UP000590412"/>
    </source>
</evidence>
<dbReference type="InterPro" id="IPR011527">
    <property type="entry name" value="ABC1_TM_dom"/>
</dbReference>
<keyword evidence="8" id="KW-0067">ATP-binding</keyword>
<feature type="transmembrane region" description="Helical" evidence="12">
    <location>
        <begin position="1023"/>
        <end position="1045"/>
    </location>
</feature>
<dbReference type="InterPro" id="IPR003593">
    <property type="entry name" value="AAA+_ATPase"/>
</dbReference>
<dbReference type="Pfam" id="PF00664">
    <property type="entry name" value="ABC_membrane"/>
    <property type="match status" value="2"/>
</dbReference>
<evidence type="ECO:0000256" key="1">
    <source>
        <dbReference type="ARBA" id="ARBA00004128"/>
    </source>
</evidence>
<dbReference type="PROSITE" id="PS50893">
    <property type="entry name" value="ABC_TRANSPORTER_2"/>
    <property type="match status" value="2"/>
</dbReference>
<reference evidence="15" key="1">
    <citation type="submission" date="2020-03" db="EMBL/GenBank/DDBJ databases">
        <title>FDA dAtabase for Regulatory Grade micrObial Sequences (FDA-ARGOS): Supporting development and validation of Infectious Disease Dx tests.</title>
        <authorList>
            <person name="Campos J."/>
            <person name="Goldberg B."/>
            <person name="Tallon L."/>
            <person name="Sadzewicz L."/>
            <person name="Vavikolanu K."/>
            <person name="Mehta A."/>
            <person name="Aluvathingal J."/>
            <person name="Nadendla S."/>
            <person name="Nandy P."/>
            <person name="Geyer C."/>
            <person name="Yan Y."/>
            <person name="Sichtig H."/>
        </authorList>
    </citation>
    <scope>NUCLEOTIDE SEQUENCE [LARGE SCALE GENOMIC DNA]</scope>
    <source>
        <strain evidence="15">FDAARGOS_652</strain>
    </source>
</reference>
<dbReference type="PANTHER" id="PTHR24223:SF443">
    <property type="entry name" value="MULTIDRUG-RESISTANCE LIKE PROTEIN 1, ISOFORM I"/>
    <property type="match status" value="1"/>
</dbReference>
<dbReference type="SUPFAM" id="SSF90123">
    <property type="entry name" value="ABC transporter transmembrane region"/>
    <property type="match status" value="2"/>
</dbReference>
<dbReference type="PROSITE" id="PS50929">
    <property type="entry name" value="ABC_TM1F"/>
    <property type="match status" value="2"/>
</dbReference>
<dbReference type="EMBL" id="JABWAB010000001">
    <property type="protein sequence ID" value="KAF6059156.1"/>
    <property type="molecule type" value="Genomic_DNA"/>
</dbReference>
<evidence type="ECO:0000256" key="3">
    <source>
        <dbReference type="ARBA" id="ARBA00022448"/>
    </source>
</evidence>
<dbReference type="CDD" id="cd18580">
    <property type="entry name" value="ABC_6TM_ABCC_D2"/>
    <property type="match status" value="1"/>
</dbReference>
<evidence type="ECO:0000313" key="15">
    <source>
        <dbReference type="EMBL" id="KAF6059156.1"/>
    </source>
</evidence>
<feature type="transmembrane region" description="Helical" evidence="12">
    <location>
        <begin position="473"/>
        <end position="493"/>
    </location>
</feature>
<feature type="transmembrane region" description="Helical" evidence="12">
    <location>
        <begin position="369"/>
        <end position="389"/>
    </location>
</feature>
<dbReference type="Pfam" id="PF00005">
    <property type="entry name" value="ABC_tran"/>
    <property type="match status" value="2"/>
</dbReference>
<evidence type="ECO:0000256" key="12">
    <source>
        <dbReference type="SAM" id="Phobius"/>
    </source>
</evidence>
<evidence type="ECO:0000256" key="4">
    <source>
        <dbReference type="ARBA" id="ARBA00022554"/>
    </source>
</evidence>
<feature type="transmembrane region" description="Helical" evidence="12">
    <location>
        <begin position="198"/>
        <end position="220"/>
    </location>
</feature>
<evidence type="ECO:0000256" key="7">
    <source>
        <dbReference type="ARBA" id="ARBA00022741"/>
    </source>
</evidence>
<dbReference type="CDD" id="cd03250">
    <property type="entry name" value="ABCC_MRP_domain1"/>
    <property type="match status" value="1"/>
</dbReference>
<feature type="compositionally biased region" description="Basic and acidic residues" evidence="11">
    <location>
        <begin position="1466"/>
        <end position="1493"/>
    </location>
</feature>
<dbReference type="GO" id="GO:0140359">
    <property type="term" value="F:ABC-type transporter activity"/>
    <property type="evidence" value="ECO:0007669"/>
    <property type="project" value="InterPro"/>
</dbReference>
<dbReference type="FunFam" id="3.40.50.300:FF:000565">
    <property type="entry name" value="ABC bile acid transporter"/>
    <property type="match status" value="1"/>
</dbReference>
<feature type="transmembrane region" description="Helical" evidence="12">
    <location>
        <begin position="589"/>
        <end position="612"/>
    </location>
</feature>
<dbReference type="Proteomes" id="UP000590412">
    <property type="component" value="Unassembled WGS sequence"/>
</dbReference>
<evidence type="ECO:0000256" key="11">
    <source>
        <dbReference type="SAM" id="MobiDB-lite"/>
    </source>
</evidence>
<dbReference type="PANTHER" id="PTHR24223">
    <property type="entry name" value="ATP-BINDING CASSETTE SUB-FAMILY C"/>
    <property type="match status" value="1"/>
</dbReference>
<dbReference type="GO" id="GO:0016887">
    <property type="term" value="F:ATP hydrolysis activity"/>
    <property type="evidence" value="ECO:0007669"/>
    <property type="project" value="InterPro"/>
</dbReference>
<feature type="transmembrane region" description="Helical" evidence="12">
    <location>
        <begin position="138"/>
        <end position="156"/>
    </location>
</feature>
<sequence length="1607" mass="180911">MNELLLDPNTELLLNYSSSELSLFSPSSLLHNFNFLKYSKQGPIHLQSNTHNFTIPQPLFSKRNNALNPEFVYFIGSIVSLFFGVFLALRLLKLLIKLRKQSFINASRPALQTFKVLSIFAQSVILVLLWSLTRLQVFYALITTTLIALGVVIVEFRTSPIPVAESLLFWIVNTAYLFAAFVQDSVSKHKVFGLNGPSFILEVLLVVNSLSIFILEVGYYKPGFEDSHLPFMDKVNLFSYITFYYLQPLIDQIYKTDDVKFEDLPDILGDLSCDETKPRVMKYWEIQKEKAKGKPSWVTKIWAIIKRKKVENKPNLFTAIFRAFATEFYKNFTLMFIQTALVFAQPFVLRKFIQFFTAYFYNHDKPPIIIGYFWASLMFSISCANFITFNQAFNLQFNIGCGIQSSLTTIIYEKALRLSPQSRKNKPTGDIINHITMDIDIIFWFCWSLGDFISAPLKLIVCLFSLYQLFRNATWAGVFTAAVVTPLATYVNASMSKNYIQLMKDKDDRTSLITEILNSAKSIKFYSWEKPMLKRLGHVRNDRELTNIKKIGVVSALAQFLWSCIPFFISCATYAAYSYFYKVPLTPDIVFPALALFDLLSEPMLLIPNFIVDVIEVSTSLSRIGELLCLDELADDQQGHVKRDLNAKDNTEDSVVVKNATFIWNANSDDTQGYRDEESEMQETTASNTALKDINFVAKKGKLTCVVGKVGSGKSSLIKAILGDIPIQIPKFSDASTTLSPSVETFGSIAYCPQNPWILNGTVKENILFGHKYDSEFYRKTILACELVSDFKNLPDGDQTVVGEKGISLSGGQKARISLARAVYARADIYLLDDVLSAVDAHVGKALIKQVLSDTGIIGNRTKILATNSVPVLHEANDIYLLANGSIVEHGNYDTVMKSKGELALLIKEYGRKKEGKDEDSDSEPVQEERGDGSPAVDAKDSLQTEDLVDEIVDYVGEENRGIVQQAVLRRASLVSYNHSYDKDEEEQDGVFRKTGHTEEESRKGTVPWEIFKQYIVACDYKYFSVYVVGTLLTLLITVGEKYLLSYWSGLNKEENRTVNPTFFLGLYAAFGVLSGLLTYLTALVIWGYCIVKGAAYFHNKMANSVLHSPMSFFDTTPVGRILNRFTEDIGKIDMHFPWMLIGFITTVLNGLVTFGVIFYSLPAMFFIIAGLLFVYNYFRVRFIPTARELKRLESVAKSPVLATIQESINGVETIKAFLQRDRFVHKSKKFIDDKALIGVVIQNCNRWLSMRLQSISSSIMFCTALLAVVTLGGKHPILPSILGFVMTYSLTITYILNSVVRYWADMQSGGVAIERIIEYCDLPSEAPMIVEGKRPDKSWPAHGVVNFKKYSTTYRAHLDPVLREIELTIASKEKVGIVGRTGAGKSSLTLALFRIIEATGGYIEIDGINIGEIGLYDLRHHLTIIPQEAHTFRASVRENLDPFGEYTDEKLWNALALAHLKEHVEKMESDPTEAEKEASKNPDELPKKRGLDADIEEGGSNLSAGQKQLLCLARALLNETSKILVLDEATAAVDFQTDKIIQETIREQFKDKTIITIAHRIDTIMDSDKILVLDQGKVAEFDTPENLLKNKGSIFYSLSKEGGYID</sequence>
<keyword evidence="3" id="KW-0813">Transport</keyword>
<keyword evidence="4" id="KW-0926">Vacuole</keyword>
<feature type="domain" description="ABC transmembrane type-1" evidence="14">
    <location>
        <begin position="334"/>
        <end position="616"/>
    </location>
</feature>
<dbReference type="InterPro" id="IPR003439">
    <property type="entry name" value="ABC_transporter-like_ATP-bd"/>
</dbReference>
<feature type="transmembrane region" description="Helical" evidence="12">
    <location>
        <begin position="332"/>
        <end position="349"/>
    </location>
</feature>